<evidence type="ECO:0000256" key="4">
    <source>
        <dbReference type="ARBA" id="ARBA00022692"/>
    </source>
</evidence>
<dbReference type="PANTHER" id="PTHR21181">
    <property type="match status" value="1"/>
</dbReference>
<comment type="similarity">
    <text evidence="2 8">Belongs to the membrane magnesium transporter (TC 1.A.67) family.</text>
</comment>
<dbReference type="GO" id="GO:0005886">
    <property type="term" value="C:plasma membrane"/>
    <property type="evidence" value="ECO:0007669"/>
    <property type="project" value="TreeGrafter"/>
</dbReference>
<evidence type="ECO:0000256" key="5">
    <source>
        <dbReference type="ARBA" id="ARBA00022824"/>
    </source>
</evidence>
<evidence type="ECO:0000256" key="7">
    <source>
        <dbReference type="ARBA" id="ARBA00023136"/>
    </source>
</evidence>
<evidence type="ECO:0000256" key="2">
    <source>
        <dbReference type="ARBA" id="ARBA00006109"/>
    </source>
</evidence>
<protein>
    <recommendedName>
        <fullName evidence="8">Membrane magnesium transporter</fullName>
    </recommendedName>
</protein>
<dbReference type="AlphaFoldDB" id="A0A8S4NJR8"/>
<keyword evidence="8" id="KW-0813">Transport</keyword>
<evidence type="ECO:0000256" key="1">
    <source>
        <dbReference type="ARBA" id="ARBA00004477"/>
    </source>
</evidence>
<accession>A0A8S4NJR8</accession>
<feature type="transmembrane region" description="Helical" evidence="8">
    <location>
        <begin position="39"/>
        <end position="61"/>
    </location>
</feature>
<evidence type="ECO:0000256" key="9">
    <source>
        <dbReference type="SAM" id="SignalP"/>
    </source>
</evidence>
<dbReference type="PANTHER" id="PTHR21181:SF7">
    <property type="entry name" value="ER MEMBRANE PROTEIN COMPLEX SUBUNIT 5"/>
    <property type="match status" value="1"/>
</dbReference>
<dbReference type="InterPro" id="IPR018937">
    <property type="entry name" value="MMgT"/>
</dbReference>
<keyword evidence="4 8" id="KW-0812">Transmembrane</keyword>
<dbReference type="OrthoDB" id="44756at2759"/>
<dbReference type="Pfam" id="PF10270">
    <property type="entry name" value="MMgT"/>
    <property type="match status" value="1"/>
</dbReference>
<feature type="chain" id="PRO_5035823716" description="Membrane magnesium transporter" evidence="9">
    <location>
        <begin position="21"/>
        <end position="119"/>
    </location>
</feature>
<keyword evidence="5 8" id="KW-0256">Endoplasmic reticulum</keyword>
<evidence type="ECO:0000313" key="11">
    <source>
        <dbReference type="Proteomes" id="UP000749559"/>
    </source>
</evidence>
<gene>
    <name evidence="10" type="ORF">OFUS_LOCUS7641</name>
</gene>
<dbReference type="GO" id="GO:0031901">
    <property type="term" value="C:early endosome membrane"/>
    <property type="evidence" value="ECO:0007669"/>
    <property type="project" value="UniProtKB-SubCell"/>
</dbReference>
<dbReference type="Proteomes" id="UP000749559">
    <property type="component" value="Unassembled WGS sequence"/>
</dbReference>
<keyword evidence="8" id="KW-0333">Golgi apparatus</keyword>
<keyword evidence="7 8" id="KW-0472">Membrane</keyword>
<comment type="caution">
    <text evidence="8">Lacks conserved residue(s) required for the propagation of feature annotation.</text>
</comment>
<comment type="subcellular location">
    <subcellularLocation>
        <location evidence="1">Endoplasmic reticulum membrane</location>
        <topology evidence="1">Multi-pass membrane protein</topology>
    </subcellularLocation>
    <subcellularLocation>
        <location evidence="8">Golgi apparatus membrane</location>
        <topology evidence="8">Multi-pass membrane protein</topology>
    </subcellularLocation>
    <subcellularLocation>
        <location evidence="8">Early endosome membrane</location>
        <topology evidence="8">Multi-pass membrane protein</topology>
    </subcellularLocation>
</comment>
<keyword evidence="8" id="KW-0967">Endosome</keyword>
<evidence type="ECO:0000256" key="8">
    <source>
        <dbReference type="RuleBase" id="RU367002"/>
    </source>
</evidence>
<sequence length="119" mass="13434">MSSSIHKFFVISGLLALLHAAYSAAQHRTYVRLTEQEFTVLPADILLQCLAGLILTIYGVVNVAGSFRDIRAAGDTENKTWETSQNRPSFYIFNHRGRHLFGGDYDDSECDTQDYIEDQ</sequence>
<reference evidence="10" key="1">
    <citation type="submission" date="2022-03" db="EMBL/GenBank/DDBJ databases">
        <authorList>
            <person name="Martin C."/>
        </authorList>
    </citation>
    <scope>NUCLEOTIDE SEQUENCE</scope>
</reference>
<keyword evidence="9" id="KW-0732">Signal</keyword>
<keyword evidence="11" id="KW-1185">Reference proteome</keyword>
<evidence type="ECO:0000256" key="6">
    <source>
        <dbReference type="ARBA" id="ARBA00022989"/>
    </source>
</evidence>
<keyword evidence="6 8" id="KW-1133">Transmembrane helix</keyword>
<keyword evidence="8" id="KW-0460">Magnesium</keyword>
<name>A0A8S4NJR8_OWEFU</name>
<dbReference type="GO" id="GO:0000139">
    <property type="term" value="C:Golgi membrane"/>
    <property type="evidence" value="ECO:0007669"/>
    <property type="project" value="UniProtKB-SubCell"/>
</dbReference>
<feature type="signal peptide" evidence="9">
    <location>
        <begin position="1"/>
        <end position="20"/>
    </location>
</feature>
<organism evidence="10 11">
    <name type="scientific">Owenia fusiformis</name>
    <name type="common">Polychaete worm</name>
    <dbReference type="NCBI Taxonomy" id="6347"/>
    <lineage>
        <taxon>Eukaryota</taxon>
        <taxon>Metazoa</taxon>
        <taxon>Spiralia</taxon>
        <taxon>Lophotrochozoa</taxon>
        <taxon>Annelida</taxon>
        <taxon>Polychaeta</taxon>
        <taxon>Sedentaria</taxon>
        <taxon>Canalipalpata</taxon>
        <taxon>Sabellida</taxon>
        <taxon>Oweniida</taxon>
        <taxon>Oweniidae</taxon>
        <taxon>Owenia</taxon>
    </lineage>
</organism>
<evidence type="ECO:0000256" key="3">
    <source>
        <dbReference type="ARBA" id="ARBA00011276"/>
    </source>
</evidence>
<dbReference type="GO" id="GO:0072546">
    <property type="term" value="C:EMC complex"/>
    <property type="evidence" value="ECO:0007669"/>
    <property type="project" value="UniProtKB-UniRule"/>
</dbReference>
<dbReference type="EMBL" id="CAIIXF020000004">
    <property type="protein sequence ID" value="CAH1781019.1"/>
    <property type="molecule type" value="Genomic_DNA"/>
</dbReference>
<comment type="caution">
    <text evidence="10">The sequence shown here is derived from an EMBL/GenBank/DDBJ whole genome shotgun (WGS) entry which is preliminary data.</text>
</comment>
<evidence type="ECO:0000313" key="10">
    <source>
        <dbReference type="EMBL" id="CAH1781019.1"/>
    </source>
</evidence>
<comment type="subunit">
    <text evidence="3">Component of the ER membrane protein complex (EMC).</text>
</comment>
<dbReference type="GO" id="GO:0022890">
    <property type="term" value="F:inorganic cation transmembrane transporter activity"/>
    <property type="evidence" value="ECO:0007669"/>
    <property type="project" value="TreeGrafter"/>
</dbReference>
<comment type="function">
    <text evidence="8">Part of the endoplasmic reticulum membrane protein complex (EMC) that enables the energy-independent insertion into endoplasmic reticulum membranes of newly synthesized membrane proteins. May be involved in Mg(2+) transport.</text>
</comment>
<proteinExistence type="inferred from homology"/>